<feature type="transmembrane region" description="Helical" evidence="8">
    <location>
        <begin position="115"/>
        <end position="133"/>
    </location>
</feature>
<dbReference type="EMBL" id="JAPUFD010000004">
    <property type="protein sequence ID" value="MDI1486876.1"/>
    <property type="molecule type" value="Genomic_DNA"/>
</dbReference>
<name>A0AA43QHY6_9LECA</name>
<dbReference type="PANTHER" id="PTHR23129">
    <property type="entry name" value="ACYL-COENZYME A DIPHOSPHATASE FITM2"/>
    <property type="match status" value="1"/>
</dbReference>
<reference evidence="9" key="1">
    <citation type="journal article" date="2023" name="Genome Biol. Evol.">
        <title>First Whole Genome Sequence and Flow Cytometry Genome Size Data for the Lichen-Forming Fungus Ramalina farinacea (Ascomycota).</title>
        <authorList>
            <person name="Llewellyn T."/>
            <person name="Mian S."/>
            <person name="Hill R."/>
            <person name="Leitch I.J."/>
            <person name="Gaya E."/>
        </authorList>
    </citation>
    <scope>NUCLEOTIDE SEQUENCE</scope>
    <source>
        <strain evidence="9">LIQ254RAFAR</strain>
    </source>
</reference>
<evidence type="ECO:0000256" key="4">
    <source>
        <dbReference type="ARBA" id="ARBA00022824"/>
    </source>
</evidence>
<organism evidence="9 10">
    <name type="scientific">Ramalina farinacea</name>
    <dbReference type="NCBI Taxonomy" id="258253"/>
    <lineage>
        <taxon>Eukaryota</taxon>
        <taxon>Fungi</taxon>
        <taxon>Dikarya</taxon>
        <taxon>Ascomycota</taxon>
        <taxon>Pezizomycotina</taxon>
        <taxon>Lecanoromycetes</taxon>
        <taxon>OSLEUM clade</taxon>
        <taxon>Lecanoromycetidae</taxon>
        <taxon>Lecanorales</taxon>
        <taxon>Lecanorineae</taxon>
        <taxon>Ramalinaceae</taxon>
        <taxon>Ramalina</taxon>
    </lineage>
</organism>
<evidence type="ECO:0000256" key="2">
    <source>
        <dbReference type="ARBA" id="ARBA00022692"/>
    </source>
</evidence>
<evidence type="ECO:0000256" key="1">
    <source>
        <dbReference type="ARBA" id="ARBA00004477"/>
    </source>
</evidence>
<protein>
    <submittedName>
        <fullName evidence="9">Uncharacterized protein</fullName>
    </submittedName>
</protein>
<evidence type="ECO:0000256" key="6">
    <source>
        <dbReference type="ARBA" id="ARBA00023098"/>
    </source>
</evidence>
<keyword evidence="4" id="KW-0256">Endoplasmic reticulum</keyword>
<keyword evidence="10" id="KW-1185">Reference proteome</keyword>
<keyword evidence="2 8" id="KW-0812">Transmembrane</keyword>
<dbReference type="Proteomes" id="UP001161017">
    <property type="component" value="Unassembled WGS sequence"/>
</dbReference>
<feature type="transmembrane region" description="Helical" evidence="8">
    <location>
        <begin position="187"/>
        <end position="206"/>
    </location>
</feature>
<evidence type="ECO:0000256" key="3">
    <source>
        <dbReference type="ARBA" id="ARBA00022801"/>
    </source>
</evidence>
<feature type="transmembrane region" description="Helical" evidence="8">
    <location>
        <begin position="76"/>
        <end position="94"/>
    </location>
</feature>
<dbReference type="PANTHER" id="PTHR23129:SF0">
    <property type="entry name" value="ACYL-COENZYME A DIPHOSPHATASE FITM2"/>
    <property type="match status" value="1"/>
</dbReference>
<evidence type="ECO:0000313" key="9">
    <source>
        <dbReference type="EMBL" id="MDI1486876.1"/>
    </source>
</evidence>
<feature type="transmembrane region" description="Helical" evidence="8">
    <location>
        <begin position="288"/>
        <end position="307"/>
    </location>
</feature>
<feature type="transmembrane region" description="Helical" evidence="8">
    <location>
        <begin position="250"/>
        <end position="268"/>
    </location>
</feature>
<dbReference type="GO" id="GO:0019915">
    <property type="term" value="P:lipid storage"/>
    <property type="evidence" value="ECO:0007669"/>
    <property type="project" value="InterPro"/>
</dbReference>
<evidence type="ECO:0000256" key="5">
    <source>
        <dbReference type="ARBA" id="ARBA00022989"/>
    </source>
</evidence>
<gene>
    <name evidence="9" type="ORF">OHK93_006138</name>
</gene>
<dbReference type="GO" id="GO:0005789">
    <property type="term" value="C:endoplasmic reticulum membrane"/>
    <property type="evidence" value="ECO:0007669"/>
    <property type="project" value="UniProtKB-SubCell"/>
</dbReference>
<dbReference type="GO" id="GO:0034389">
    <property type="term" value="P:lipid droplet organization"/>
    <property type="evidence" value="ECO:0007669"/>
    <property type="project" value="TreeGrafter"/>
</dbReference>
<dbReference type="InterPro" id="IPR019388">
    <property type="entry name" value="FIT"/>
</dbReference>
<sequence length="323" mass="35635">MPTSSSRPTSTASPLMPTSLEQILLFVYPATLLLGALFSLIDPAARNAPYNPITQSHPPTQAPSYFALKRNFLNTYFVKINWAWVSVAYILFLFTHSANGPTSGLVFTPKRLRGLVRYGIVTLWWTIVTQWFFGPPLIDRGFRVTGGACELASRFEGQGGKTEFVTSKACKVAGGTWQGGHDISGHVFILVLGSAFLFMELIPILLKGGMKDDRLVRKKDGGVARAAVENLETEEEDGGMLSRIGSWTPTIVASLSWYMLLMTAIYFHTWFEKVRDPLANLLMADTNFIKLTGLLVAFSALFVTFFLPRAVPSMRDIVGLPGI</sequence>
<evidence type="ECO:0000313" key="10">
    <source>
        <dbReference type="Proteomes" id="UP001161017"/>
    </source>
</evidence>
<proteinExistence type="predicted"/>
<evidence type="ECO:0000256" key="7">
    <source>
        <dbReference type="ARBA" id="ARBA00023136"/>
    </source>
</evidence>
<comment type="caution">
    <text evidence="9">The sequence shown here is derived from an EMBL/GenBank/DDBJ whole genome shotgun (WGS) entry which is preliminary data.</text>
</comment>
<keyword evidence="6" id="KW-0443">Lipid metabolism</keyword>
<evidence type="ECO:0000256" key="8">
    <source>
        <dbReference type="SAM" id="Phobius"/>
    </source>
</evidence>
<accession>A0AA43QHY6</accession>
<feature type="transmembrane region" description="Helical" evidence="8">
    <location>
        <begin position="23"/>
        <end position="41"/>
    </location>
</feature>
<dbReference type="Pfam" id="PF10261">
    <property type="entry name" value="FIT"/>
    <property type="match status" value="1"/>
</dbReference>
<keyword evidence="5 8" id="KW-1133">Transmembrane helix</keyword>
<comment type="subcellular location">
    <subcellularLocation>
        <location evidence="1">Endoplasmic reticulum membrane</location>
        <topology evidence="1">Multi-pass membrane protein</topology>
    </subcellularLocation>
</comment>
<keyword evidence="7 8" id="KW-0472">Membrane</keyword>
<dbReference type="GO" id="GO:0010945">
    <property type="term" value="F:coenzyme A diphosphatase activity"/>
    <property type="evidence" value="ECO:0007669"/>
    <property type="project" value="InterPro"/>
</dbReference>
<keyword evidence="3" id="KW-0378">Hydrolase</keyword>
<dbReference type="AlphaFoldDB" id="A0AA43QHY6"/>
<dbReference type="GO" id="GO:0008654">
    <property type="term" value="P:phospholipid biosynthetic process"/>
    <property type="evidence" value="ECO:0007669"/>
    <property type="project" value="TreeGrafter"/>
</dbReference>